<accession>A0A2W4UKG2</accession>
<evidence type="ECO:0000313" key="2">
    <source>
        <dbReference type="EMBL" id="PZO19730.1"/>
    </source>
</evidence>
<protein>
    <submittedName>
        <fullName evidence="2">DUF547 domain-containing protein</fullName>
    </submittedName>
</protein>
<sequence length="238" mass="27441">MDTLASSTLDFEPWHQLLQQYVNAQGQVDYQSWKADDGAIAHLKTWLTSLQATNLDALEPDTVLALLLNLYNALTINQVLEKYPIDSIRPTLLGIPNWITFKLFFSSSLYKLNGQKLSLDDIEQNLLRKKFSEPRIHFALVCASSGCPQLRNEAYWPSKVQGQLEQDAQQFIRNPEKVRYDAQTNVLYCSKIFKWYEEDFLTVANSIPEYIQKYSHQPLLPAAQIEHLPYSWKLNDVG</sequence>
<comment type="caution">
    <text evidence="2">The sequence shown here is derived from an EMBL/GenBank/DDBJ whole genome shotgun (WGS) entry which is preliminary data.</text>
</comment>
<proteinExistence type="predicted"/>
<gene>
    <name evidence="2" type="ORF">DCF25_07990</name>
</gene>
<dbReference type="PANTHER" id="PTHR46361:SF3">
    <property type="entry name" value="ELECTRON CARRIER_ PROTEIN DISULFIDE OXIDOREDUCTASE"/>
    <property type="match status" value="1"/>
</dbReference>
<evidence type="ECO:0000259" key="1">
    <source>
        <dbReference type="Pfam" id="PF04784"/>
    </source>
</evidence>
<evidence type="ECO:0000313" key="3">
    <source>
        <dbReference type="Proteomes" id="UP000249354"/>
    </source>
</evidence>
<name>A0A2W4UKG2_9CYAN</name>
<dbReference type="InterPro" id="IPR006869">
    <property type="entry name" value="DUF547"/>
</dbReference>
<reference evidence="2 3" key="2">
    <citation type="submission" date="2018-06" db="EMBL/GenBank/DDBJ databases">
        <title>Metagenomic assembly of (sub)arctic Cyanobacteria and their associated microbiome from non-axenic cultures.</title>
        <authorList>
            <person name="Baurain D."/>
        </authorList>
    </citation>
    <scope>NUCLEOTIDE SEQUENCE [LARGE SCALE GENOMIC DNA]</scope>
    <source>
        <strain evidence="2">ULC129bin1</strain>
    </source>
</reference>
<dbReference type="Proteomes" id="UP000249354">
    <property type="component" value="Unassembled WGS sequence"/>
</dbReference>
<dbReference type="Pfam" id="PF04784">
    <property type="entry name" value="DUF547"/>
    <property type="match status" value="1"/>
</dbReference>
<feature type="domain" description="DUF547" evidence="1">
    <location>
        <begin position="57"/>
        <end position="172"/>
    </location>
</feature>
<organism evidence="2 3">
    <name type="scientific">Leptolyngbya foveolarum</name>
    <dbReference type="NCBI Taxonomy" id="47253"/>
    <lineage>
        <taxon>Bacteria</taxon>
        <taxon>Bacillati</taxon>
        <taxon>Cyanobacteriota</taxon>
        <taxon>Cyanophyceae</taxon>
        <taxon>Leptolyngbyales</taxon>
        <taxon>Leptolyngbyaceae</taxon>
        <taxon>Leptolyngbya group</taxon>
        <taxon>Leptolyngbya</taxon>
    </lineage>
</organism>
<dbReference type="EMBL" id="QBMC01000039">
    <property type="protein sequence ID" value="PZO19730.1"/>
    <property type="molecule type" value="Genomic_DNA"/>
</dbReference>
<reference evidence="3" key="1">
    <citation type="submission" date="2018-04" db="EMBL/GenBank/DDBJ databases">
        <authorList>
            <person name="Cornet L."/>
        </authorList>
    </citation>
    <scope>NUCLEOTIDE SEQUENCE [LARGE SCALE GENOMIC DNA]</scope>
</reference>
<dbReference type="AlphaFoldDB" id="A0A2W4UKG2"/>
<dbReference type="PANTHER" id="PTHR46361">
    <property type="entry name" value="ELECTRON CARRIER/ PROTEIN DISULFIDE OXIDOREDUCTASE"/>
    <property type="match status" value="1"/>
</dbReference>